<evidence type="ECO:0000313" key="13">
    <source>
        <dbReference type="Proteomes" id="UP001342418"/>
    </source>
</evidence>
<feature type="transmembrane region" description="Helical" evidence="9">
    <location>
        <begin position="30"/>
        <end position="53"/>
    </location>
</feature>
<dbReference type="InterPro" id="IPR005467">
    <property type="entry name" value="His_kinase_dom"/>
</dbReference>
<keyword evidence="4" id="KW-0597">Phosphoprotein</keyword>
<keyword evidence="6" id="KW-0547">Nucleotide-binding</keyword>
<keyword evidence="5 12" id="KW-0808">Transferase</keyword>
<dbReference type="Proteomes" id="UP001342418">
    <property type="component" value="Chromosome"/>
</dbReference>
<keyword evidence="13" id="KW-1185">Reference proteome</keyword>
<accession>A0ABY5MKW4</accession>
<evidence type="ECO:0000256" key="8">
    <source>
        <dbReference type="ARBA" id="ARBA00022840"/>
    </source>
</evidence>
<dbReference type="InterPro" id="IPR050980">
    <property type="entry name" value="2C_sensor_his_kinase"/>
</dbReference>
<dbReference type="SMART" id="SM00387">
    <property type="entry name" value="HATPase_c"/>
    <property type="match status" value="1"/>
</dbReference>
<keyword evidence="9" id="KW-0812">Transmembrane</keyword>
<dbReference type="Gene3D" id="6.10.340.10">
    <property type="match status" value="1"/>
</dbReference>
<evidence type="ECO:0000256" key="7">
    <source>
        <dbReference type="ARBA" id="ARBA00022777"/>
    </source>
</evidence>
<dbReference type="InterPro" id="IPR003660">
    <property type="entry name" value="HAMP_dom"/>
</dbReference>
<evidence type="ECO:0000256" key="4">
    <source>
        <dbReference type="ARBA" id="ARBA00022553"/>
    </source>
</evidence>
<evidence type="ECO:0000256" key="3">
    <source>
        <dbReference type="ARBA" id="ARBA00012438"/>
    </source>
</evidence>
<evidence type="ECO:0000313" key="12">
    <source>
        <dbReference type="EMBL" id="UUP18457.1"/>
    </source>
</evidence>
<evidence type="ECO:0000256" key="5">
    <source>
        <dbReference type="ARBA" id="ARBA00022679"/>
    </source>
</evidence>
<dbReference type="Pfam" id="PF02518">
    <property type="entry name" value="HATPase_c"/>
    <property type="match status" value="1"/>
</dbReference>
<dbReference type="InterPro" id="IPR003594">
    <property type="entry name" value="HATPase_dom"/>
</dbReference>
<dbReference type="PRINTS" id="PR00344">
    <property type="entry name" value="BCTRLSENSOR"/>
</dbReference>
<gene>
    <name evidence="12" type="primary">glnL_1</name>
    <name evidence="12" type="ORF">NTH_02940</name>
</gene>
<comment type="subcellular location">
    <subcellularLocation>
        <location evidence="2">Membrane</location>
    </subcellularLocation>
</comment>
<dbReference type="GO" id="GO:0004673">
    <property type="term" value="F:protein histidine kinase activity"/>
    <property type="evidence" value="ECO:0007669"/>
    <property type="project" value="UniProtKB-EC"/>
</dbReference>
<protein>
    <recommendedName>
        <fullName evidence="3">histidine kinase</fullName>
        <ecNumber evidence="3">2.7.13.3</ecNumber>
    </recommendedName>
</protein>
<dbReference type="InterPro" id="IPR036890">
    <property type="entry name" value="HATPase_C_sf"/>
</dbReference>
<dbReference type="EC" id="2.7.13.3" evidence="3"/>
<evidence type="ECO:0000259" key="11">
    <source>
        <dbReference type="PROSITE" id="PS50885"/>
    </source>
</evidence>
<organism evidence="12 13">
    <name type="scientific">Nitratireductor thuwali</name>
    <dbReference type="NCBI Taxonomy" id="2267699"/>
    <lineage>
        <taxon>Bacteria</taxon>
        <taxon>Pseudomonadati</taxon>
        <taxon>Pseudomonadota</taxon>
        <taxon>Alphaproteobacteria</taxon>
        <taxon>Hyphomicrobiales</taxon>
        <taxon>Phyllobacteriaceae</taxon>
        <taxon>Nitratireductor</taxon>
    </lineage>
</organism>
<dbReference type="Gene3D" id="3.30.565.10">
    <property type="entry name" value="Histidine kinase-like ATPase, C-terminal domain"/>
    <property type="match status" value="1"/>
</dbReference>
<reference evidence="12 13" key="1">
    <citation type="submission" date="2018-07" db="EMBL/GenBank/DDBJ databases">
        <title>Genome sequence of Nitratireductor thuwali#1536.</title>
        <authorList>
            <person name="Michoud G."/>
            <person name="Merlino G."/>
            <person name="Sefrji F.O."/>
            <person name="Daffonchio D."/>
        </authorList>
    </citation>
    <scope>NUCLEOTIDE SEQUENCE [LARGE SCALE GENOMIC DNA]</scope>
    <source>
        <strain evidence="13">Nit1536</strain>
    </source>
</reference>
<evidence type="ECO:0000256" key="9">
    <source>
        <dbReference type="SAM" id="Phobius"/>
    </source>
</evidence>
<proteinExistence type="predicted"/>
<feature type="domain" description="HAMP" evidence="11">
    <location>
        <begin position="201"/>
        <end position="256"/>
    </location>
</feature>
<keyword evidence="9" id="KW-0472">Membrane</keyword>
<feature type="transmembrane region" description="Helical" evidence="9">
    <location>
        <begin position="180"/>
        <end position="199"/>
    </location>
</feature>
<dbReference type="EMBL" id="CP030941">
    <property type="protein sequence ID" value="UUP18457.1"/>
    <property type="molecule type" value="Genomic_DNA"/>
</dbReference>
<dbReference type="PROSITE" id="PS50109">
    <property type="entry name" value="HIS_KIN"/>
    <property type="match status" value="1"/>
</dbReference>
<keyword evidence="7" id="KW-0418">Kinase</keyword>
<comment type="catalytic activity">
    <reaction evidence="1">
        <text>ATP + protein L-histidine = ADP + protein N-phospho-L-histidine.</text>
        <dbReference type="EC" id="2.7.13.3"/>
    </reaction>
</comment>
<evidence type="ECO:0000259" key="10">
    <source>
        <dbReference type="PROSITE" id="PS50109"/>
    </source>
</evidence>
<evidence type="ECO:0000256" key="1">
    <source>
        <dbReference type="ARBA" id="ARBA00000085"/>
    </source>
</evidence>
<evidence type="ECO:0000256" key="6">
    <source>
        <dbReference type="ARBA" id="ARBA00022741"/>
    </source>
</evidence>
<name>A0ABY5MKW4_9HYPH</name>
<keyword evidence="8" id="KW-0067">ATP-binding</keyword>
<sequence length="500" mass="54106">MASEERHHNGSGAAGHAPPVPLTRGLSTKLLFLTILFVLLAEILIFIPSVANFGQQWMSQRLRTVAAVAVVLMNGDPDSLSREASNEILMATGARAIAVREEGMSRLLVVSQMPPQVDMHVDLDAVGPVEAIGQAFVTLFSGGDRMLRVHGLVGETGKRFEIVIPDRELRSAMLVYARNVALLSLIISLFTAMLVFYAINRIMIRPIRAMTQSMLDFAAAPDDAARIIQPEDRADEIGTAERELADMQRTLQRTLSERKHLADLGLAVSKINHDMRNMLSSAQLMSDRLTMIDDPTVQSLTPRLVRTLDRAVAYTEGVLAYGRTQEAPPRRRRLRLAQIIDDVQATLAIDPDGGIEFINEIDPEFEISADAEQFFRVLANLCRNAVQAMSGEHDPALVRRLTVSARVDGGEVRIDICDTGPGLPPRAQENLFAAFRGSAKSGGTGLGLAIAHELVSAHGGRIELVETGNGRTVFAVILPHADGGTATPSQARGTAPAKGA</sequence>
<dbReference type="SUPFAM" id="SSF55874">
    <property type="entry name" value="ATPase domain of HSP90 chaperone/DNA topoisomerase II/histidine kinase"/>
    <property type="match status" value="1"/>
</dbReference>
<feature type="domain" description="Histidine kinase" evidence="10">
    <location>
        <begin position="270"/>
        <end position="482"/>
    </location>
</feature>
<dbReference type="PROSITE" id="PS50885">
    <property type="entry name" value="HAMP"/>
    <property type="match status" value="1"/>
</dbReference>
<dbReference type="PANTHER" id="PTHR44936:SF10">
    <property type="entry name" value="SENSOR PROTEIN RSTB"/>
    <property type="match status" value="1"/>
</dbReference>
<keyword evidence="9" id="KW-1133">Transmembrane helix</keyword>
<dbReference type="PANTHER" id="PTHR44936">
    <property type="entry name" value="SENSOR PROTEIN CREC"/>
    <property type="match status" value="1"/>
</dbReference>
<evidence type="ECO:0000256" key="2">
    <source>
        <dbReference type="ARBA" id="ARBA00004370"/>
    </source>
</evidence>
<dbReference type="InterPro" id="IPR004358">
    <property type="entry name" value="Sig_transdc_His_kin-like_C"/>
</dbReference>
<dbReference type="CDD" id="cd00075">
    <property type="entry name" value="HATPase"/>
    <property type="match status" value="1"/>
</dbReference>
<dbReference type="RefSeq" id="WP_338530689.1">
    <property type="nucleotide sequence ID" value="NZ_CP030941.1"/>
</dbReference>